<feature type="domain" description="Nitrite/Sulfite reductase ferredoxin-like" evidence="7">
    <location>
        <begin position="22"/>
        <end position="82"/>
    </location>
</feature>
<keyword evidence="5" id="KW-0408">Iron</keyword>
<dbReference type="RefSeq" id="WP_378059723.1">
    <property type="nucleotide sequence ID" value="NZ_JBHSIS010000020.1"/>
</dbReference>
<reference evidence="9" key="1">
    <citation type="journal article" date="2019" name="Int. J. Syst. Evol. Microbiol.">
        <title>The Global Catalogue of Microorganisms (GCM) 10K type strain sequencing project: providing services to taxonomists for standard genome sequencing and annotation.</title>
        <authorList>
            <consortium name="The Broad Institute Genomics Platform"/>
            <consortium name="The Broad Institute Genome Sequencing Center for Infectious Disease"/>
            <person name="Wu L."/>
            <person name="Ma J."/>
        </authorList>
    </citation>
    <scope>NUCLEOTIDE SEQUENCE [LARGE SCALE GENOMIC DNA]</scope>
    <source>
        <strain evidence="9">ZS-22-S1</strain>
    </source>
</reference>
<evidence type="ECO:0000256" key="1">
    <source>
        <dbReference type="ARBA" id="ARBA00022485"/>
    </source>
</evidence>
<evidence type="ECO:0000256" key="5">
    <source>
        <dbReference type="ARBA" id="ARBA00023004"/>
    </source>
</evidence>
<name>A0ABV9S7M7_9PSEU</name>
<gene>
    <name evidence="8" type="ORF">ACFPCV_29910</name>
</gene>
<keyword evidence="1" id="KW-0004">4Fe-4S</keyword>
<organism evidence="8 9">
    <name type="scientific">Actinophytocola glycyrrhizae</name>
    <dbReference type="NCBI Taxonomy" id="2044873"/>
    <lineage>
        <taxon>Bacteria</taxon>
        <taxon>Bacillati</taxon>
        <taxon>Actinomycetota</taxon>
        <taxon>Actinomycetes</taxon>
        <taxon>Pseudonocardiales</taxon>
        <taxon>Pseudonocardiaceae</taxon>
    </lineage>
</organism>
<dbReference type="Proteomes" id="UP001595859">
    <property type="component" value="Unassembled WGS sequence"/>
</dbReference>
<keyword evidence="4" id="KW-0560">Oxidoreductase</keyword>
<dbReference type="EMBL" id="JBHSIS010000020">
    <property type="protein sequence ID" value="MFC4857735.1"/>
    <property type="molecule type" value="Genomic_DNA"/>
</dbReference>
<evidence type="ECO:0000256" key="6">
    <source>
        <dbReference type="ARBA" id="ARBA00023014"/>
    </source>
</evidence>
<evidence type="ECO:0000256" key="4">
    <source>
        <dbReference type="ARBA" id="ARBA00023002"/>
    </source>
</evidence>
<dbReference type="InterPro" id="IPR051329">
    <property type="entry name" value="NIR_SIR_4Fe-4S"/>
</dbReference>
<dbReference type="Gene3D" id="3.90.480.10">
    <property type="entry name" value="Sulfite Reductase Hemoprotein,Domain 2"/>
    <property type="match status" value="1"/>
</dbReference>
<dbReference type="Pfam" id="PF03460">
    <property type="entry name" value="NIR_SIR_ferr"/>
    <property type="match status" value="1"/>
</dbReference>
<dbReference type="SUPFAM" id="SSF56014">
    <property type="entry name" value="Nitrite and sulphite reductase 4Fe-4S domain-like"/>
    <property type="match status" value="1"/>
</dbReference>
<accession>A0ABV9S7M7</accession>
<keyword evidence="9" id="KW-1185">Reference proteome</keyword>
<evidence type="ECO:0000256" key="3">
    <source>
        <dbReference type="ARBA" id="ARBA00022723"/>
    </source>
</evidence>
<evidence type="ECO:0000256" key="2">
    <source>
        <dbReference type="ARBA" id="ARBA00022617"/>
    </source>
</evidence>
<sequence length="373" mass="38040">MPIRNRQMDACPGVLAVHRAADGGVARIRVPGGQLSAEAFRVVARGAAELGDGSVELTSRANLQVRGLDDGAETELAARLSAAGLLPSATHDKVRNIMASPLTGRDTAGLADVRPLVSELDAALRENAGLAGLPGRFLFALDDGRGDVAWLGADVAALATTPGTAAILLGGTDSGLRVPIGDVILLMLACAEAFLTERADEWRLAELADRARRRVAARLGASVAEPVAPQPVPATPFGPAAQADGRTALVAGAPLGWLNRAQAAALADTGAPLVVTPWRAVVVADLADAAPATEGLRSAGLLLDPGAPRVTACVGRPGCAKALADVLADARPVAGVEVPVHWSGCGRRCGRPRGEVLDVVANGDGYVMTRGDR</sequence>
<protein>
    <submittedName>
        <fullName evidence="8">Precorrin-3B synthase</fullName>
    </submittedName>
</protein>
<dbReference type="SUPFAM" id="SSF55124">
    <property type="entry name" value="Nitrite/Sulfite reductase N-terminal domain-like"/>
    <property type="match status" value="2"/>
</dbReference>
<dbReference type="InterPro" id="IPR036136">
    <property type="entry name" value="Nit/Sulf_reduc_fer-like_dom_sf"/>
</dbReference>
<evidence type="ECO:0000313" key="8">
    <source>
        <dbReference type="EMBL" id="MFC4857735.1"/>
    </source>
</evidence>
<dbReference type="InterPro" id="IPR005117">
    <property type="entry name" value="NiRdtase/SiRdtase_haem-b_fer"/>
</dbReference>
<dbReference type="Gene3D" id="3.30.413.10">
    <property type="entry name" value="Sulfite Reductase Hemoprotein, domain 1"/>
    <property type="match status" value="1"/>
</dbReference>
<keyword evidence="2" id="KW-0349">Heme</keyword>
<comment type="caution">
    <text evidence="8">The sequence shown here is derived from an EMBL/GenBank/DDBJ whole genome shotgun (WGS) entry which is preliminary data.</text>
</comment>
<dbReference type="PANTHER" id="PTHR32439">
    <property type="entry name" value="FERREDOXIN--NITRITE REDUCTASE, CHLOROPLASTIC"/>
    <property type="match status" value="1"/>
</dbReference>
<keyword evidence="3" id="KW-0479">Metal-binding</keyword>
<evidence type="ECO:0000313" key="9">
    <source>
        <dbReference type="Proteomes" id="UP001595859"/>
    </source>
</evidence>
<evidence type="ECO:0000259" key="7">
    <source>
        <dbReference type="Pfam" id="PF03460"/>
    </source>
</evidence>
<dbReference type="InterPro" id="IPR045854">
    <property type="entry name" value="NO2/SO3_Rdtase_4Fe4S_sf"/>
</dbReference>
<dbReference type="PANTHER" id="PTHR32439:SF9">
    <property type="entry name" value="BLR3264 PROTEIN"/>
    <property type="match status" value="1"/>
</dbReference>
<proteinExistence type="predicted"/>
<keyword evidence="6" id="KW-0411">Iron-sulfur</keyword>